<gene>
    <name evidence="2" type="ORF">ACFQ07_13105</name>
</gene>
<evidence type="ECO:0000313" key="2">
    <source>
        <dbReference type="EMBL" id="MFD0853172.1"/>
    </source>
</evidence>
<reference evidence="3" key="1">
    <citation type="journal article" date="2019" name="Int. J. Syst. Evol. Microbiol.">
        <title>The Global Catalogue of Microorganisms (GCM) 10K type strain sequencing project: providing services to taxonomists for standard genome sequencing and annotation.</title>
        <authorList>
            <consortium name="The Broad Institute Genomics Platform"/>
            <consortium name="The Broad Institute Genome Sequencing Center for Infectious Disease"/>
            <person name="Wu L."/>
            <person name="Ma J."/>
        </authorList>
    </citation>
    <scope>NUCLEOTIDE SEQUENCE [LARGE SCALE GENOMIC DNA]</scope>
    <source>
        <strain evidence="3">JCM 31696</strain>
    </source>
</reference>
<name>A0ABW3CHW9_9ACTN</name>
<dbReference type="Proteomes" id="UP001597083">
    <property type="component" value="Unassembled WGS sequence"/>
</dbReference>
<feature type="transmembrane region" description="Helical" evidence="1">
    <location>
        <begin position="67"/>
        <end position="86"/>
    </location>
</feature>
<dbReference type="SUPFAM" id="SSF103473">
    <property type="entry name" value="MFS general substrate transporter"/>
    <property type="match status" value="1"/>
</dbReference>
<keyword evidence="3" id="KW-1185">Reference proteome</keyword>
<organism evidence="2 3">
    <name type="scientific">Actinomadura adrarensis</name>
    <dbReference type="NCBI Taxonomy" id="1819600"/>
    <lineage>
        <taxon>Bacteria</taxon>
        <taxon>Bacillati</taxon>
        <taxon>Actinomycetota</taxon>
        <taxon>Actinomycetes</taxon>
        <taxon>Streptosporangiales</taxon>
        <taxon>Thermomonosporaceae</taxon>
        <taxon>Actinomadura</taxon>
    </lineage>
</organism>
<evidence type="ECO:0000313" key="3">
    <source>
        <dbReference type="Proteomes" id="UP001597083"/>
    </source>
</evidence>
<dbReference type="InterPro" id="IPR036259">
    <property type="entry name" value="MFS_trans_sf"/>
</dbReference>
<accession>A0ABW3CHW9</accession>
<comment type="caution">
    <text evidence="2">The sequence shown here is derived from an EMBL/GenBank/DDBJ whole genome shotgun (WGS) entry which is preliminary data.</text>
</comment>
<keyword evidence="1" id="KW-1133">Transmembrane helix</keyword>
<evidence type="ECO:0000256" key="1">
    <source>
        <dbReference type="SAM" id="Phobius"/>
    </source>
</evidence>
<keyword evidence="1" id="KW-0472">Membrane</keyword>
<protein>
    <submittedName>
        <fullName evidence="2">MFS transporter</fullName>
    </submittedName>
</protein>
<sequence length="93" mass="9259">ALITIAVLAGAARGIYTLLLATAVADRWGTTNLGHLNGVLNAPVTALTALAPGAGSLMAELTDSYPATYTLLALLTLAAATTALATHPATTTK</sequence>
<keyword evidence="1" id="KW-0812">Transmembrane</keyword>
<feature type="non-terminal residue" evidence="2">
    <location>
        <position position="1"/>
    </location>
</feature>
<proteinExistence type="predicted"/>
<dbReference type="EMBL" id="JBHTIR010001942">
    <property type="protein sequence ID" value="MFD0853172.1"/>
    <property type="molecule type" value="Genomic_DNA"/>
</dbReference>